<dbReference type="AlphaFoldDB" id="A0A9D5AK81"/>
<feature type="compositionally biased region" description="Polar residues" evidence="1">
    <location>
        <begin position="117"/>
        <end position="126"/>
    </location>
</feature>
<gene>
    <name evidence="2" type="ORF">KIW84_040527</name>
</gene>
<dbReference type="EMBL" id="JAMSHJ010000004">
    <property type="protein sequence ID" value="KAI5415102.1"/>
    <property type="molecule type" value="Genomic_DNA"/>
</dbReference>
<evidence type="ECO:0000313" key="2">
    <source>
        <dbReference type="EMBL" id="KAI5415102.1"/>
    </source>
</evidence>
<organism evidence="2 3">
    <name type="scientific">Pisum sativum</name>
    <name type="common">Garden pea</name>
    <name type="synonym">Lathyrus oleraceus</name>
    <dbReference type="NCBI Taxonomy" id="3888"/>
    <lineage>
        <taxon>Eukaryota</taxon>
        <taxon>Viridiplantae</taxon>
        <taxon>Streptophyta</taxon>
        <taxon>Embryophyta</taxon>
        <taxon>Tracheophyta</taxon>
        <taxon>Spermatophyta</taxon>
        <taxon>Magnoliopsida</taxon>
        <taxon>eudicotyledons</taxon>
        <taxon>Gunneridae</taxon>
        <taxon>Pentapetalae</taxon>
        <taxon>rosids</taxon>
        <taxon>fabids</taxon>
        <taxon>Fabales</taxon>
        <taxon>Fabaceae</taxon>
        <taxon>Papilionoideae</taxon>
        <taxon>50 kb inversion clade</taxon>
        <taxon>NPAAA clade</taxon>
        <taxon>Hologalegina</taxon>
        <taxon>IRL clade</taxon>
        <taxon>Fabeae</taxon>
        <taxon>Lathyrus</taxon>
    </lineage>
</organism>
<keyword evidence="3" id="KW-1185">Reference proteome</keyword>
<evidence type="ECO:0000313" key="3">
    <source>
        <dbReference type="Proteomes" id="UP001058974"/>
    </source>
</evidence>
<feature type="region of interest" description="Disordered" evidence="1">
    <location>
        <begin position="115"/>
        <end position="149"/>
    </location>
</feature>
<evidence type="ECO:0000256" key="1">
    <source>
        <dbReference type="SAM" id="MobiDB-lite"/>
    </source>
</evidence>
<accession>A0A9D5AK81</accession>
<comment type="caution">
    <text evidence="2">The sequence shown here is derived from an EMBL/GenBank/DDBJ whole genome shotgun (WGS) entry which is preliminary data.</text>
</comment>
<evidence type="ECO:0008006" key="4">
    <source>
        <dbReference type="Google" id="ProtNLM"/>
    </source>
</evidence>
<protein>
    <recommendedName>
        <fullName evidence="4">GAG-pre-integrase domain-containing protein</fullName>
    </recommendedName>
</protein>
<dbReference type="Gramene" id="Psat04G0052700-T1">
    <property type="protein sequence ID" value="KAI5415102.1"/>
    <property type="gene ID" value="KIW84_040527"/>
</dbReference>
<name>A0A9D5AK81_PEA</name>
<sequence>MGNIENGSKIAILYYHDALLARHNMASLDRQHYKINPEEFDCQLDDRLHGYPTHHRANHVMIKTRKEWKHKVVPYETTYSSTCLMSKEDEVKLWYQKLGHLNLKGISLGVDVDEHAGTSSEQTEASENVEDIESNIEPTRNKSDASADI</sequence>
<feature type="compositionally biased region" description="Basic and acidic residues" evidence="1">
    <location>
        <begin position="139"/>
        <end position="149"/>
    </location>
</feature>
<reference evidence="2 3" key="1">
    <citation type="journal article" date="2022" name="Nat. Genet.">
        <title>Improved pea reference genome and pan-genome highlight genomic features and evolutionary characteristics.</title>
        <authorList>
            <person name="Yang T."/>
            <person name="Liu R."/>
            <person name="Luo Y."/>
            <person name="Hu S."/>
            <person name="Wang D."/>
            <person name="Wang C."/>
            <person name="Pandey M.K."/>
            <person name="Ge S."/>
            <person name="Xu Q."/>
            <person name="Li N."/>
            <person name="Li G."/>
            <person name="Huang Y."/>
            <person name="Saxena R.K."/>
            <person name="Ji Y."/>
            <person name="Li M."/>
            <person name="Yan X."/>
            <person name="He Y."/>
            <person name="Liu Y."/>
            <person name="Wang X."/>
            <person name="Xiang C."/>
            <person name="Varshney R.K."/>
            <person name="Ding H."/>
            <person name="Gao S."/>
            <person name="Zong X."/>
        </authorList>
    </citation>
    <scope>NUCLEOTIDE SEQUENCE [LARGE SCALE GENOMIC DNA]</scope>
    <source>
        <strain evidence="2 3">cv. Zhongwan 6</strain>
    </source>
</reference>
<proteinExistence type="predicted"/>
<dbReference type="Proteomes" id="UP001058974">
    <property type="component" value="Chromosome 4"/>
</dbReference>